<evidence type="ECO:0000313" key="3">
    <source>
        <dbReference type="Proteomes" id="UP000010988"/>
    </source>
</evidence>
<evidence type="ECO:0000313" key="2">
    <source>
        <dbReference type="EMBL" id="GAC50637.1"/>
    </source>
</evidence>
<dbReference type="eggNOG" id="COG3391">
    <property type="taxonomic scope" value="Bacteria"/>
</dbReference>
<dbReference type="InterPro" id="IPR011044">
    <property type="entry name" value="Quino_amine_DH_bsu"/>
</dbReference>
<protein>
    <recommendedName>
        <fullName evidence="4">Lipoprotein</fullName>
    </recommendedName>
</protein>
<sequence length="392" mass="41541">MAGCGAPDTDSAAQNAASSATAGPTEEQHAVGRLALSYDGGVLVYDADSLTQVGDIGVDGFVRLNSADNGRDVLVSESDGFHVLDMGVWTRRHGDHGHHYSSSPRMTDITFGGAEPGHAVSFEDRLTLFSDGTGEVTIVEPVALAQGKAASTTYTTPEPHHGVAVSRGDGSLVVTVGNENERSGIAILDRQRREITRSDECPEVHGEAEAANGVLTFGCENDILIVRGNEITKVASPDSYGRIGNQAGSADSPIVLGDYKTDKNADLERPNRFTLTDTRTATLRVVPIDSSYSFRSIERGPDGQAVILGTDGNLHVFDPRSAAQVASIPVIRAWAEPDEWQSPMPNLFIQGERAYVSEPSTKTLYAVDLTAAKVVGKVSLPHETIELTGVTG</sequence>
<proteinExistence type="predicted"/>
<dbReference type="SUPFAM" id="SSF50969">
    <property type="entry name" value="YVTN repeat-like/Quinoprotein amine dehydrogenase"/>
    <property type="match status" value="1"/>
</dbReference>
<dbReference type="EMBL" id="BANR01000027">
    <property type="protein sequence ID" value="GAC50637.1"/>
    <property type="molecule type" value="Genomic_DNA"/>
</dbReference>
<comment type="caution">
    <text evidence="2">The sequence shown here is derived from an EMBL/GenBank/DDBJ whole genome shotgun (WGS) entry which is preliminary data.</text>
</comment>
<reference evidence="2 3" key="1">
    <citation type="submission" date="2012-12" db="EMBL/GenBank/DDBJ databases">
        <title>Whole genome shotgun sequence of Gordonia aichiensis NBRC 108223.</title>
        <authorList>
            <person name="Isaki-Nakamura S."/>
            <person name="Hosoyama A."/>
            <person name="Tsuchikane K."/>
            <person name="Ando Y."/>
            <person name="Baba S."/>
            <person name="Ohji S."/>
            <person name="Hamada M."/>
            <person name="Tamura T."/>
            <person name="Yamazoe A."/>
            <person name="Yamazaki S."/>
            <person name="Fujita N."/>
        </authorList>
    </citation>
    <scope>NUCLEOTIDE SEQUENCE [LARGE SCALE GENOMIC DNA]</scope>
    <source>
        <strain evidence="2 3">NBRC 108223</strain>
    </source>
</reference>
<dbReference type="Proteomes" id="UP000010988">
    <property type="component" value="Unassembled WGS sequence"/>
</dbReference>
<feature type="region of interest" description="Disordered" evidence="1">
    <location>
        <begin position="1"/>
        <end position="28"/>
    </location>
</feature>
<dbReference type="STRING" id="1220583.GOACH_27_00220"/>
<evidence type="ECO:0000256" key="1">
    <source>
        <dbReference type="SAM" id="MobiDB-lite"/>
    </source>
</evidence>
<gene>
    <name evidence="2" type="ORF">GOACH_27_00220</name>
</gene>
<name>L7KRQ9_9ACTN</name>
<feature type="compositionally biased region" description="Low complexity" evidence="1">
    <location>
        <begin position="11"/>
        <end position="22"/>
    </location>
</feature>
<organism evidence="2 3">
    <name type="scientific">Gordonia aichiensis NBRC 108223</name>
    <dbReference type="NCBI Taxonomy" id="1220583"/>
    <lineage>
        <taxon>Bacteria</taxon>
        <taxon>Bacillati</taxon>
        <taxon>Actinomycetota</taxon>
        <taxon>Actinomycetes</taxon>
        <taxon>Mycobacteriales</taxon>
        <taxon>Gordoniaceae</taxon>
        <taxon>Gordonia</taxon>
    </lineage>
</organism>
<accession>L7KRQ9</accession>
<evidence type="ECO:0008006" key="4">
    <source>
        <dbReference type="Google" id="ProtNLM"/>
    </source>
</evidence>
<keyword evidence="3" id="KW-1185">Reference proteome</keyword>
<dbReference type="AlphaFoldDB" id="L7KRQ9"/>